<comment type="similarity">
    <text evidence="2 7">Belongs to the Mediator complex subunit 9 family.</text>
</comment>
<evidence type="ECO:0000256" key="1">
    <source>
        <dbReference type="ARBA" id="ARBA00004123"/>
    </source>
</evidence>
<evidence type="ECO:0000256" key="3">
    <source>
        <dbReference type="ARBA" id="ARBA00023015"/>
    </source>
</evidence>
<keyword evidence="4 7" id="KW-0010">Activator</keyword>
<dbReference type="GO" id="GO:0006357">
    <property type="term" value="P:regulation of transcription by RNA polymerase II"/>
    <property type="evidence" value="ECO:0007669"/>
    <property type="project" value="InterPro"/>
</dbReference>
<keyword evidence="6 7" id="KW-0539">Nucleus</keyword>
<evidence type="ECO:0000256" key="7">
    <source>
        <dbReference type="RuleBase" id="RU364145"/>
    </source>
</evidence>
<comment type="subunit">
    <text evidence="7">Component of the Mediator complex.</text>
</comment>
<dbReference type="Proteomes" id="UP000218811">
    <property type="component" value="Unassembled WGS sequence"/>
</dbReference>
<dbReference type="OMA" id="RADRMDI"/>
<accession>A0A2H3J3B4</accession>
<evidence type="ECO:0000256" key="5">
    <source>
        <dbReference type="ARBA" id="ARBA00023163"/>
    </source>
</evidence>
<protein>
    <recommendedName>
        <fullName evidence="7">Mediator of RNA polymerase II transcription subunit 9</fullName>
    </recommendedName>
    <alternativeName>
        <fullName evidence="7">Mediator complex subunit 9</fullName>
    </alternativeName>
</protein>
<organism evidence="10 11">
    <name type="scientific">Wolfiporia cocos (strain MD-104)</name>
    <name type="common">Brown rot fungus</name>
    <dbReference type="NCBI Taxonomy" id="742152"/>
    <lineage>
        <taxon>Eukaryota</taxon>
        <taxon>Fungi</taxon>
        <taxon>Dikarya</taxon>
        <taxon>Basidiomycota</taxon>
        <taxon>Agaricomycotina</taxon>
        <taxon>Agaricomycetes</taxon>
        <taxon>Polyporales</taxon>
        <taxon>Phaeolaceae</taxon>
        <taxon>Wolfiporia</taxon>
    </lineage>
</organism>
<dbReference type="OrthoDB" id="2563275at2759"/>
<keyword evidence="3 7" id="KW-0805">Transcription regulation</keyword>
<name>A0A2H3J3B4_WOLCO</name>
<reference evidence="10 11" key="1">
    <citation type="journal article" date="2012" name="Science">
        <title>The Paleozoic origin of enzymatic lignin decomposition reconstructed from 31 fungal genomes.</title>
        <authorList>
            <person name="Floudas D."/>
            <person name="Binder M."/>
            <person name="Riley R."/>
            <person name="Barry K."/>
            <person name="Blanchette R.A."/>
            <person name="Henrissat B."/>
            <person name="Martinez A.T."/>
            <person name="Otillar R."/>
            <person name="Spatafora J.W."/>
            <person name="Yadav J.S."/>
            <person name="Aerts A."/>
            <person name="Benoit I."/>
            <person name="Boyd A."/>
            <person name="Carlson A."/>
            <person name="Copeland A."/>
            <person name="Coutinho P.M."/>
            <person name="de Vries R.P."/>
            <person name="Ferreira P."/>
            <person name="Findley K."/>
            <person name="Foster B."/>
            <person name="Gaskell J."/>
            <person name="Glotzer D."/>
            <person name="Gorecki P."/>
            <person name="Heitman J."/>
            <person name="Hesse C."/>
            <person name="Hori C."/>
            <person name="Igarashi K."/>
            <person name="Jurgens J.A."/>
            <person name="Kallen N."/>
            <person name="Kersten P."/>
            <person name="Kohler A."/>
            <person name="Kuees U."/>
            <person name="Kumar T.K.A."/>
            <person name="Kuo A."/>
            <person name="LaButti K."/>
            <person name="Larrondo L.F."/>
            <person name="Lindquist E."/>
            <person name="Ling A."/>
            <person name="Lombard V."/>
            <person name="Lucas S."/>
            <person name="Lundell T."/>
            <person name="Martin R."/>
            <person name="McLaughlin D.J."/>
            <person name="Morgenstern I."/>
            <person name="Morin E."/>
            <person name="Murat C."/>
            <person name="Nagy L.G."/>
            <person name="Nolan M."/>
            <person name="Ohm R.A."/>
            <person name="Patyshakuliyeva A."/>
            <person name="Rokas A."/>
            <person name="Ruiz-Duenas F.J."/>
            <person name="Sabat G."/>
            <person name="Salamov A."/>
            <person name="Samejima M."/>
            <person name="Schmutz J."/>
            <person name="Slot J.C."/>
            <person name="St John F."/>
            <person name="Stenlid J."/>
            <person name="Sun H."/>
            <person name="Sun S."/>
            <person name="Syed K."/>
            <person name="Tsang A."/>
            <person name="Wiebenga A."/>
            <person name="Young D."/>
            <person name="Pisabarro A."/>
            <person name="Eastwood D.C."/>
            <person name="Martin F."/>
            <person name="Cullen D."/>
            <person name="Grigoriev I.V."/>
            <person name="Hibbett D.S."/>
        </authorList>
    </citation>
    <scope>NUCLEOTIDE SEQUENCE [LARGE SCALE GENOMIC DNA]</scope>
    <source>
        <strain evidence="10 11">MD-104</strain>
    </source>
</reference>
<evidence type="ECO:0000256" key="9">
    <source>
        <dbReference type="SAM" id="SignalP"/>
    </source>
</evidence>
<keyword evidence="11" id="KW-1185">Reference proteome</keyword>
<comment type="subcellular location">
    <subcellularLocation>
        <location evidence="1 7">Nucleus</location>
    </subcellularLocation>
</comment>
<evidence type="ECO:0000256" key="8">
    <source>
        <dbReference type="SAM" id="Coils"/>
    </source>
</evidence>
<feature type="signal peptide" evidence="9">
    <location>
        <begin position="1"/>
        <end position="24"/>
    </location>
</feature>
<sequence length="113" mass="12361">MSSVFESLLPKLLVILELTQQSENAATPQTKQAIVQATNDFRETLRQAKEVASTLPGGELSVEEQDEVIEMLEKLKERKRQQLLEFSANVHSISTAGVLMDVDSTASTPATSS</sequence>
<evidence type="ECO:0000256" key="6">
    <source>
        <dbReference type="ARBA" id="ARBA00023242"/>
    </source>
</evidence>
<dbReference type="STRING" id="742152.A0A2H3J3B4"/>
<dbReference type="Pfam" id="PF07544">
    <property type="entry name" value="Med9"/>
    <property type="match status" value="1"/>
</dbReference>
<evidence type="ECO:0000256" key="2">
    <source>
        <dbReference type="ARBA" id="ARBA00008089"/>
    </source>
</evidence>
<comment type="function">
    <text evidence="7">Component of the Mediator complex, a coactivator involved in the regulated transcription of nearly all RNA polymerase II-dependent genes. Mediator functions as a bridge to convey information from gene-specific regulatory proteins to the basal RNA polymerase II transcription machinery. Mediator is recruited to promoters by direct interactions with regulatory proteins and serves as a scaffold for the assembly of a functional preinitiation complex with RNA polymerase II and the general transcription factors.</text>
</comment>
<dbReference type="GO" id="GO:0003712">
    <property type="term" value="F:transcription coregulator activity"/>
    <property type="evidence" value="ECO:0007669"/>
    <property type="project" value="InterPro"/>
</dbReference>
<feature type="chain" id="PRO_5013937712" description="Mediator of RNA polymerase II transcription subunit 9" evidence="9">
    <location>
        <begin position="25"/>
        <end position="113"/>
    </location>
</feature>
<evidence type="ECO:0000313" key="11">
    <source>
        <dbReference type="Proteomes" id="UP000218811"/>
    </source>
</evidence>
<dbReference type="InterPro" id="IPR011425">
    <property type="entry name" value="Med9"/>
</dbReference>
<gene>
    <name evidence="7" type="primary">MED9</name>
    <name evidence="10" type="ORF">WOLCODRAFT_147330</name>
</gene>
<proteinExistence type="inferred from homology"/>
<keyword evidence="8" id="KW-0175">Coiled coil</keyword>
<keyword evidence="9" id="KW-0732">Signal</keyword>
<dbReference type="AlphaFoldDB" id="A0A2H3J3B4"/>
<feature type="coiled-coil region" evidence="8">
    <location>
        <begin position="62"/>
        <end position="89"/>
    </location>
</feature>
<evidence type="ECO:0000256" key="4">
    <source>
        <dbReference type="ARBA" id="ARBA00023159"/>
    </source>
</evidence>
<dbReference type="GO" id="GO:0016592">
    <property type="term" value="C:mediator complex"/>
    <property type="evidence" value="ECO:0007669"/>
    <property type="project" value="InterPro"/>
</dbReference>
<evidence type="ECO:0000313" key="10">
    <source>
        <dbReference type="EMBL" id="PCH33229.1"/>
    </source>
</evidence>
<keyword evidence="5 7" id="KW-0804">Transcription</keyword>
<dbReference type="EMBL" id="KB467831">
    <property type="protein sequence ID" value="PCH33229.1"/>
    <property type="molecule type" value="Genomic_DNA"/>
</dbReference>